<evidence type="ECO:0000313" key="12">
    <source>
        <dbReference type="EMBL" id="CUQ90432.1"/>
    </source>
</evidence>
<evidence type="ECO:0000256" key="4">
    <source>
        <dbReference type="ARBA" id="ARBA00022692"/>
    </source>
</evidence>
<dbReference type="SMART" id="SM00382">
    <property type="entry name" value="AAA"/>
    <property type="match status" value="1"/>
</dbReference>
<dbReference type="AlphaFoldDB" id="A0A174ZWJ4"/>
<dbReference type="PROSITE" id="PS50929">
    <property type="entry name" value="ABC_TM1F"/>
    <property type="match status" value="1"/>
</dbReference>
<evidence type="ECO:0000256" key="6">
    <source>
        <dbReference type="ARBA" id="ARBA00022840"/>
    </source>
</evidence>
<reference evidence="12 13" key="1">
    <citation type="submission" date="2015-09" db="EMBL/GenBank/DDBJ databases">
        <authorList>
            <consortium name="Pathogen Informatics"/>
        </authorList>
    </citation>
    <scope>NUCLEOTIDE SEQUENCE [LARGE SCALE GENOMIC DNA]</scope>
    <source>
        <strain evidence="12 13">2789STDY5834928</strain>
    </source>
</reference>
<evidence type="ECO:0000256" key="1">
    <source>
        <dbReference type="ARBA" id="ARBA00004651"/>
    </source>
</evidence>
<keyword evidence="5" id="KW-0547">Nucleotide-binding</keyword>
<organism evidence="12 13">
    <name type="scientific">[Eubacterium] siraeum</name>
    <dbReference type="NCBI Taxonomy" id="39492"/>
    <lineage>
        <taxon>Bacteria</taxon>
        <taxon>Bacillati</taxon>
        <taxon>Bacillota</taxon>
        <taxon>Clostridia</taxon>
        <taxon>Eubacteriales</taxon>
        <taxon>Oscillospiraceae</taxon>
        <taxon>Oscillospiraceae incertae sedis</taxon>
    </lineage>
</organism>
<keyword evidence="8 9" id="KW-0472">Membrane</keyword>
<dbReference type="GO" id="GO:0016887">
    <property type="term" value="F:ATP hydrolysis activity"/>
    <property type="evidence" value="ECO:0007669"/>
    <property type="project" value="InterPro"/>
</dbReference>
<dbReference type="EMBL" id="CZBY01000020">
    <property type="protein sequence ID" value="CUQ90432.1"/>
    <property type="molecule type" value="Genomic_DNA"/>
</dbReference>
<dbReference type="Gene3D" id="3.40.50.300">
    <property type="entry name" value="P-loop containing nucleotide triphosphate hydrolases"/>
    <property type="match status" value="1"/>
</dbReference>
<gene>
    <name evidence="12" type="ORF">ERS852540_02120</name>
</gene>
<dbReference type="PANTHER" id="PTHR43394:SF1">
    <property type="entry name" value="ATP-BINDING CASSETTE SUB-FAMILY B MEMBER 10, MITOCHONDRIAL"/>
    <property type="match status" value="1"/>
</dbReference>
<dbReference type="Pfam" id="PF00664">
    <property type="entry name" value="ABC_membrane"/>
    <property type="match status" value="1"/>
</dbReference>
<feature type="transmembrane region" description="Helical" evidence="9">
    <location>
        <begin position="276"/>
        <end position="297"/>
    </location>
</feature>
<evidence type="ECO:0000256" key="7">
    <source>
        <dbReference type="ARBA" id="ARBA00022989"/>
    </source>
</evidence>
<dbReference type="FunFam" id="3.40.50.300:FF:000221">
    <property type="entry name" value="Multidrug ABC transporter ATP-binding protein"/>
    <property type="match status" value="1"/>
</dbReference>
<sequence>MKVLRYLKPYWLFALLCPLAMILEVSMDLLQPTLMSDIVDNGILGDAAADENLRYVLITGLKMLVFSLIGCFGGIASAAFGTAAAQKMGNDLRKDAFAKVMHMSFQQTDKFTTGSLVTRLTNDITAIQEFVAMSLRMFVRTGMQFIGGIAVILTLNVNFGIVLVISLPVQLIAVAIIMKKASPLFSIVQSRLDKVNSVVQENVSGARVVKAFTREEYEINRFDNANTDLMTTNLKVQKLLATLNPILMIIMNASVIAIIMIGGFQVEAKAMQVGEVMAAVTYITQILMSVMMVGMMFQQVSRSAASMKRVNEVLSTNPVISDGNKSADSDNSGTVEFRNVGFSYPGSSGKPVLFGIDLKVGKGQMIAILGSTGCGKTSLVNLVPRFYDATNGDVLVDGVNVKDYDVDTLRSKIGVVLQKSELFSGTVAENIRWGCETATDEEVKTAAKIAQAEEFIDGFNDGYDTMISEKGASLSGGQKQRMAIARAIIKKPEILIFDDSTSALDLSTEAKLHKALRENLSGVTVIMIAQRIASVMRADKIAVLENGSICAFGTHKELMESSSVYRDIYYSQMKQGEEEAVNG</sequence>
<dbReference type="PROSITE" id="PS50893">
    <property type="entry name" value="ABC_TRANSPORTER_2"/>
    <property type="match status" value="1"/>
</dbReference>
<dbReference type="SUPFAM" id="SSF52540">
    <property type="entry name" value="P-loop containing nucleoside triphosphate hydrolases"/>
    <property type="match status" value="1"/>
</dbReference>
<dbReference type="CDD" id="cd18548">
    <property type="entry name" value="ABC_6TM_Tm287_like"/>
    <property type="match status" value="1"/>
</dbReference>
<dbReference type="InterPro" id="IPR003439">
    <property type="entry name" value="ABC_transporter-like_ATP-bd"/>
</dbReference>
<dbReference type="InterPro" id="IPR017871">
    <property type="entry name" value="ABC_transporter-like_CS"/>
</dbReference>
<proteinExistence type="predicted"/>
<dbReference type="Pfam" id="PF00005">
    <property type="entry name" value="ABC_tran"/>
    <property type="match status" value="1"/>
</dbReference>
<accession>A0A174ZWJ4</accession>
<comment type="subcellular location">
    <subcellularLocation>
        <location evidence="1">Cell membrane</location>
        <topology evidence="1">Multi-pass membrane protein</topology>
    </subcellularLocation>
</comment>
<dbReference type="InterPro" id="IPR036640">
    <property type="entry name" value="ABC1_TM_sf"/>
</dbReference>
<dbReference type="GO" id="GO:0005524">
    <property type="term" value="F:ATP binding"/>
    <property type="evidence" value="ECO:0007669"/>
    <property type="project" value="UniProtKB-KW"/>
</dbReference>
<keyword evidence="7 9" id="KW-1133">Transmembrane helix</keyword>
<dbReference type="InterPro" id="IPR011527">
    <property type="entry name" value="ABC1_TM_dom"/>
</dbReference>
<dbReference type="PANTHER" id="PTHR43394">
    <property type="entry name" value="ATP-DEPENDENT PERMEASE MDL1, MITOCHONDRIAL"/>
    <property type="match status" value="1"/>
</dbReference>
<dbReference type="STRING" id="39492.ERS852540_02120"/>
<dbReference type="InterPro" id="IPR027417">
    <property type="entry name" value="P-loop_NTPase"/>
</dbReference>
<protein>
    <submittedName>
        <fullName evidence="12">Putative multidrug export ATP-binding/permease protein SAV1866</fullName>
        <ecNumber evidence="12">3.6.3.-</ecNumber>
    </submittedName>
</protein>
<feature type="domain" description="ABC transporter" evidence="10">
    <location>
        <begin position="335"/>
        <end position="571"/>
    </location>
</feature>
<dbReference type="InterPro" id="IPR039421">
    <property type="entry name" value="Type_1_exporter"/>
</dbReference>
<keyword evidence="2" id="KW-0813">Transport</keyword>
<keyword evidence="12" id="KW-0378">Hydrolase</keyword>
<evidence type="ECO:0000259" key="11">
    <source>
        <dbReference type="PROSITE" id="PS50929"/>
    </source>
</evidence>
<dbReference type="GO" id="GO:0005886">
    <property type="term" value="C:plasma membrane"/>
    <property type="evidence" value="ECO:0007669"/>
    <property type="project" value="UniProtKB-SubCell"/>
</dbReference>
<dbReference type="Gene3D" id="1.20.1560.10">
    <property type="entry name" value="ABC transporter type 1, transmembrane domain"/>
    <property type="match status" value="1"/>
</dbReference>
<dbReference type="GO" id="GO:0015421">
    <property type="term" value="F:ABC-type oligopeptide transporter activity"/>
    <property type="evidence" value="ECO:0007669"/>
    <property type="project" value="TreeGrafter"/>
</dbReference>
<dbReference type="SUPFAM" id="SSF90123">
    <property type="entry name" value="ABC transporter transmembrane region"/>
    <property type="match status" value="1"/>
</dbReference>
<dbReference type="EC" id="3.6.3.-" evidence="12"/>
<dbReference type="Proteomes" id="UP000095662">
    <property type="component" value="Unassembled WGS sequence"/>
</dbReference>
<dbReference type="InterPro" id="IPR003593">
    <property type="entry name" value="AAA+_ATPase"/>
</dbReference>
<feature type="domain" description="ABC transmembrane type-1" evidence="11">
    <location>
        <begin position="15"/>
        <end position="302"/>
    </location>
</feature>
<name>A0A174ZWJ4_9FIRM</name>
<evidence type="ECO:0000256" key="9">
    <source>
        <dbReference type="SAM" id="Phobius"/>
    </source>
</evidence>
<evidence type="ECO:0000256" key="5">
    <source>
        <dbReference type="ARBA" id="ARBA00022741"/>
    </source>
</evidence>
<evidence type="ECO:0000256" key="3">
    <source>
        <dbReference type="ARBA" id="ARBA00022475"/>
    </source>
</evidence>
<dbReference type="PROSITE" id="PS00211">
    <property type="entry name" value="ABC_TRANSPORTER_1"/>
    <property type="match status" value="1"/>
</dbReference>
<keyword evidence="6 12" id="KW-0067">ATP-binding</keyword>
<keyword evidence="3" id="KW-1003">Cell membrane</keyword>
<feature type="transmembrane region" description="Helical" evidence="9">
    <location>
        <begin position="63"/>
        <end position="85"/>
    </location>
</feature>
<evidence type="ECO:0000259" key="10">
    <source>
        <dbReference type="PROSITE" id="PS50893"/>
    </source>
</evidence>
<evidence type="ECO:0000256" key="2">
    <source>
        <dbReference type="ARBA" id="ARBA00022448"/>
    </source>
</evidence>
<evidence type="ECO:0000256" key="8">
    <source>
        <dbReference type="ARBA" id="ARBA00023136"/>
    </source>
</evidence>
<feature type="transmembrane region" description="Helical" evidence="9">
    <location>
        <begin position="239"/>
        <end position="264"/>
    </location>
</feature>
<keyword evidence="4 9" id="KW-0812">Transmembrane</keyword>
<evidence type="ECO:0000313" key="13">
    <source>
        <dbReference type="Proteomes" id="UP000095662"/>
    </source>
</evidence>